<sequence>MDDAVMNDIERISGVLRFANYFRTWPQEDILELASLCQWVRFDTDTMMISADEPASALYLIVNGHVELSFKDQDGKDGVIDLLGNGQLVGECALVPDGCYAVSVRTLEPTTAVRIDGAGFADFLAAHFDRALTMMSAMTERLCQMLRQAEELKCRSAAQRLAIYFLADAVPIDGVHETPLTIEKSALARKLGMTSETISRALKKLSEIGVSQHANGHIIRIADAEMLADWCGLSGNDAKEGGEDAFKTAV</sequence>
<dbReference type="CDD" id="cd00038">
    <property type="entry name" value="CAP_ED"/>
    <property type="match status" value="1"/>
</dbReference>
<evidence type="ECO:0000313" key="6">
    <source>
        <dbReference type="EMBL" id="KZB68952.1"/>
    </source>
</evidence>
<dbReference type="InterPro" id="IPR036388">
    <property type="entry name" value="WH-like_DNA-bd_sf"/>
</dbReference>
<comment type="caution">
    <text evidence="6">The sequence shown here is derived from an EMBL/GenBank/DDBJ whole genome shotgun (WGS) entry which is preliminary data.</text>
</comment>
<evidence type="ECO:0000256" key="2">
    <source>
        <dbReference type="ARBA" id="ARBA00023125"/>
    </source>
</evidence>
<dbReference type="AlphaFoldDB" id="A0A154LAA9"/>
<dbReference type="GO" id="GO:0003700">
    <property type="term" value="F:DNA-binding transcription factor activity"/>
    <property type="evidence" value="ECO:0007669"/>
    <property type="project" value="TreeGrafter"/>
</dbReference>
<reference evidence="6 7" key="1">
    <citation type="submission" date="2015-12" db="EMBL/GenBank/DDBJ databases">
        <title>Genome sequence of Thalassospira lucentensis MCCC 1A02072.</title>
        <authorList>
            <person name="Lu L."/>
            <person name="Lai Q."/>
            <person name="Shao Z."/>
            <person name="Qian P."/>
        </authorList>
    </citation>
    <scope>NUCLEOTIDE SEQUENCE [LARGE SCALE GENOMIC DNA]</scope>
    <source>
        <strain evidence="6 7">MCCC 1A02072</strain>
    </source>
</reference>
<keyword evidence="2" id="KW-0238">DNA-binding</keyword>
<dbReference type="EMBL" id="LPVY01000002">
    <property type="protein sequence ID" value="KZB68952.1"/>
    <property type="molecule type" value="Genomic_DNA"/>
</dbReference>
<dbReference type="InterPro" id="IPR014710">
    <property type="entry name" value="RmlC-like_jellyroll"/>
</dbReference>
<proteinExistence type="predicted"/>
<dbReference type="InterPro" id="IPR036390">
    <property type="entry name" value="WH_DNA-bd_sf"/>
</dbReference>
<dbReference type="PANTHER" id="PTHR24567">
    <property type="entry name" value="CRP FAMILY TRANSCRIPTIONAL REGULATORY PROTEIN"/>
    <property type="match status" value="1"/>
</dbReference>
<evidence type="ECO:0000313" key="7">
    <source>
        <dbReference type="Proteomes" id="UP000076335"/>
    </source>
</evidence>
<dbReference type="GO" id="GO:0003677">
    <property type="term" value="F:DNA binding"/>
    <property type="evidence" value="ECO:0007669"/>
    <property type="project" value="UniProtKB-KW"/>
</dbReference>
<name>A0A154LAA9_9PROT</name>
<evidence type="ECO:0000259" key="5">
    <source>
        <dbReference type="PROSITE" id="PS51063"/>
    </source>
</evidence>
<dbReference type="InterPro" id="IPR012318">
    <property type="entry name" value="HTH_CRP"/>
</dbReference>
<evidence type="ECO:0000256" key="1">
    <source>
        <dbReference type="ARBA" id="ARBA00023015"/>
    </source>
</evidence>
<evidence type="ECO:0008006" key="8">
    <source>
        <dbReference type="Google" id="ProtNLM"/>
    </source>
</evidence>
<feature type="domain" description="HTH crp-type" evidence="5">
    <location>
        <begin position="155"/>
        <end position="223"/>
    </location>
</feature>
<keyword evidence="3" id="KW-0804">Transcription</keyword>
<dbReference type="GO" id="GO:0005829">
    <property type="term" value="C:cytosol"/>
    <property type="evidence" value="ECO:0007669"/>
    <property type="project" value="TreeGrafter"/>
</dbReference>
<keyword evidence="1" id="KW-0805">Transcription regulation</keyword>
<gene>
    <name evidence="6" type="ORF">AUP42_08555</name>
</gene>
<dbReference type="SUPFAM" id="SSF51206">
    <property type="entry name" value="cAMP-binding domain-like"/>
    <property type="match status" value="1"/>
</dbReference>
<dbReference type="SMART" id="SM00100">
    <property type="entry name" value="cNMP"/>
    <property type="match status" value="1"/>
</dbReference>
<accession>A0A154LAA9</accession>
<dbReference type="SUPFAM" id="SSF46785">
    <property type="entry name" value="Winged helix' DNA-binding domain"/>
    <property type="match status" value="1"/>
</dbReference>
<dbReference type="PROSITE" id="PS51063">
    <property type="entry name" value="HTH_CRP_2"/>
    <property type="match status" value="1"/>
</dbReference>
<dbReference type="Proteomes" id="UP000076335">
    <property type="component" value="Unassembled WGS sequence"/>
</dbReference>
<dbReference type="PROSITE" id="PS50042">
    <property type="entry name" value="CNMP_BINDING_3"/>
    <property type="match status" value="1"/>
</dbReference>
<protein>
    <recommendedName>
        <fullName evidence="8">Crp/Fnr family transcriptional regulator</fullName>
    </recommendedName>
</protein>
<evidence type="ECO:0000259" key="4">
    <source>
        <dbReference type="PROSITE" id="PS50042"/>
    </source>
</evidence>
<dbReference type="Pfam" id="PF13545">
    <property type="entry name" value="HTH_Crp_2"/>
    <property type="match status" value="1"/>
</dbReference>
<dbReference type="PANTHER" id="PTHR24567:SF74">
    <property type="entry name" value="HTH-TYPE TRANSCRIPTIONAL REGULATOR ARCR"/>
    <property type="match status" value="1"/>
</dbReference>
<dbReference type="InterPro" id="IPR000595">
    <property type="entry name" value="cNMP-bd_dom"/>
</dbReference>
<dbReference type="InterPro" id="IPR018490">
    <property type="entry name" value="cNMP-bd_dom_sf"/>
</dbReference>
<organism evidence="6 7">
    <name type="scientific">Thalassospira lucentensis</name>
    <dbReference type="NCBI Taxonomy" id="168935"/>
    <lineage>
        <taxon>Bacteria</taxon>
        <taxon>Pseudomonadati</taxon>
        <taxon>Pseudomonadota</taxon>
        <taxon>Alphaproteobacteria</taxon>
        <taxon>Rhodospirillales</taxon>
        <taxon>Thalassospiraceae</taxon>
        <taxon>Thalassospira</taxon>
    </lineage>
</organism>
<dbReference type="Pfam" id="PF00027">
    <property type="entry name" value="cNMP_binding"/>
    <property type="match status" value="1"/>
</dbReference>
<dbReference type="InterPro" id="IPR050397">
    <property type="entry name" value="Env_Response_Regulators"/>
</dbReference>
<feature type="domain" description="Cyclic nucleotide-binding" evidence="4">
    <location>
        <begin position="21"/>
        <end position="141"/>
    </location>
</feature>
<evidence type="ECO:0000256" key="3">
    <source>
        <dbReference type="ARBA" id="ARBA00023163"/>
    </source>
</evidence>
<dbReference type="Gene3D" id="2.60.120.10">
    <property type="entry name" value="Jelly Rolls"/>
    <property type="match status" value="1"/>
</dbReference>
<dbReference type="Gene3D" id="1.10.10.10">
    <property type="entry name" value="Winged helix-like DNA-binding domain superfamily/Winged helix DNA-binding domain"/>
    <property type="match status" value="1"/>
</dbReference>